<keyword evidence="1 3" id="KW-0663">Pyridoxal phosphate</keyword>
<dbReference type="SUPFAM" id="SSF53383">
    <property type="entry name" value="PLP-dependent transferases"/>
    <property type="match status" value="1"/>
</dbReference>
<proteinExistence type="inferred from homology"/>
<reference evidence="4 5" key="1">
    <citation type="submission" date="2024-09" db="EMBL/GenBank/DDBJ databases">
        <authorList>
            <person name="Sun Q."/>
            <person name="Mori K."/>
        </authorList>
    </citation>
    <scope>NUCLEOTIDE SEQUENCE [LARGE SCALE GENOMIC DNA]</scope>
    <source>
        <strain evidence="4 5">KCTC 23315</strain>
    </source>
</reference>
<dbReference type="Proteomes" id="UP001589813">
    <property type="component" value="Unassembled WGS sequence"/>
</dbReference>
<dbReference type="InterPro" id="IPR015424">
    <property type="entry name" value="PyrdxlP-dep_Trfase"/>
</dbReference>
<sequence length="392" mass="44271">MFYELAVPTWGQEELDALQTVISSGFFTMGPRVAQFEREFADYHQKKYGIMVNSGSSANLIAIAALFFKKDNPLKRGDEVLVPALSWATTYHPLQQYGLKVRFVDIELDTLNMDPALIEKAITPDTKLILAVSILGNPAALDVMRDVADRHGLYFMEDNCESMDAELHGKKAGTYGDLNTFSFFFSHHISTIEGGMILTDDEELYQLCRCLRAHGWTRDLPADSMLYQRTGEDLFEAYRFILPGYNVRPTELNAAAGLEQLKKLPAFTAARRKNLQLFQSLFAGDDRFIIQRENGQSSCFSFTIILNPKKNLDRKAIFAALTEAKIGFRIITGGSFLRHDVIKYYDYSEATPVVNAHIAHDYGFFVGNHPFDLTEQIQTLRRVLDSAAQEIS</sequence>
<evidence type="ECO:0000256" key="2">
    <source>
        <dbReference type="ARBA" id="ARBA00037999"/>
    </source>
</evidence>
<dbReference type="PIRSF" id="PIRSF000390">
    <property type="entry name" value="PLP_StrS"/>
    <property type="match status" value="1"/>
</dbReference>
<dbReference type="PANTHER" id="PTHR30244:SF34">
    <property type="entry name" value="DTDP-4-AMINO-4,6-DIDEOXYGALACTOSE TRANSAMINASE"/>
    <property type="match status" value="1"/>
</dbReference>
<comment type="similarity">
    <text evidence="2 3">Belongs to the DegT/DnrJ/EryC1 family.</text>
</comment>
<evidence type="ECO:0000313" key="4">
    <source>
        <dbReference type="EMBL" id="MFC0050195.1"/>
    </source>
</evidence>
<keyword evidence="4" id="KW-0808">Transferase</keyword>
<dbReference type="RefSeq" id="WP_377247522.1">
    <property type="nucleotide sequence ID" value="NZ_JBHLXP010000005.1"/>
</dbReference>
<keyword evidence="5" id="KW-1185">Reference proteome</keyword>
<evidence type="ECO:0000256" key="3">
    <source>
        <dbReference type="RuleBase" id="RU004508"/>
    </source>
</evidence>
<accession>A0ABV6BH49</accession>
<dbReference type="InterPro" id="IPR015421">
    <property type="entry name" value="PyrdxlP-dep_Trfase_major"/>
</dbReference>
<protein>
    <submittedName>
        <fullName evidence="4">DegT/DnrJ/EryC1/StrS family aminotransferase</fullName>
    </submittedName>
</protein>
<keyword evidence="4" id="KW-0032">Aminotransferase</keyword>
<dbReference type="Gene3D" id="3.90.1150.10">
    <property type="entry name" value="Aspartate Aminotransferase, domain 1"/>
    <property type="match status" value="1"/>
</dbReference>
<gene>
    <name evidence="4" type="ORF">ACFFJP_17980</name>
</gene>
<dbReference type="InterPro" id="IPR015422">
    <property type="entry name" value="PyrdxlP-dep_Trfase_small"/>
</dbReference>
<dbReference type="PANTHER" id="PTHR30244">
    <property type="entry name" value="TRANSAMINASE"/>
    <property type="match status" value="1"/>
</dbReference>
<dbReference type="GO" id="GO:0008483">
    <property type="term" value="F:transaminase activity"/>
    <property type="evidence" value="ECO:0007669"/>
    <property type="project" value="UniProtKB-KW"/>
</dbReference>
<dbReference type="EMBL" id="JBHLXP010000005">
    <property type="protein sequence ID" value="MFC0050195.1"/>
    <property type="molecule type" value="Genomic_DNA"/>
</dbReference>
<comment type="caution">
    <text evidence="4">The sequence shown here is derived from an EMBL/GenBank/DDBJ whole genome shotgun (WGS) entry which is preliminary data.</text>
</comment>
<dbReference type="Pfam" id="PF01041">
    <property type="entry name" value="DegT_DnrJ_EryC1"/>
    <property type="match status" value="1"/>
</dbReference>
<name>A0ABV6BH49_9GAMM</name>
<organism evidence="4 5">
    <name type="scientific">Rheinheimera tilapiae</name>
    <dbReference type="NCBI Taxonomy" id="875043"/>
    <lineage>
        <taxon>Bacteria</taxon>
        <taxon>Pseudomonadati</taxon>
        <taxon>Pseudomonadota</taxon>
        <taxon>Gammaproteobacteria</taxon>
        <taxon>Chromatiales</taxon>
        <taxon>Chromatiaceae</taxon>
        <taxon>Rheinheimera</taxon>
    </lineage>
</organism>
<evidence type="ECO:0000256" key="1">
    <source>
        <dbReference type="ARBA" id="ARBA00022898"/>
    </source>
</evidence>
<dbReference type="Gene3D" id="3.40.640.10">
    <property type="entry name" value="Type I PLP-dependent aspartate aminotransferase-like (Major domain)"/>
    <property type="match status" value="1"/>
</dbReference>
<dbReference type="CDD" id="cd00616">
    <property type="entry name" value="AHBA_syn"/>
    <property type="match status" value="1"/>
</dbReference>
<dbReference type="InterPro" id="IPR000653">
    <property type="entry name" value="DegT/StrS_aminotransferase"/>
</dbReference>
<evidence type="ECO:0000313" key="5">
    <source>
        <dbReference type="Proteomes" id="UP001589813"/>
    </source>
</evidence>